<dbReference type="GO" id="GO:0007018">
    <property type="term" value="P:microtubule-based movement"/>
    <property type="evidence" value="ECO:0007669"/>
    <property type="project" value="TreeGrafter"/>
</dbReference>
<protein>
    <recommendedName>
        <fullName evidence="6">Topoisomerase I damage affected protein 2</fullName>
    </recommendedName>
</protein>
<dbReference type="Proteomes" id="UP000317494">
    <property type="component" value="Unassembled WGS sequence"/>
</dbReference>
<reference evidence="4 5" key="1">
    <citation type="journal article" date="2019" name="Sci. Rep.">
        <title>Comparative genomics of chytrid fungi reveal insights into the obligate biotrophic and pathogenic lifestyle of Synchytrium endobioticum.</title>
        <authorList>
            <person name="van de Vossenberg B.T.L.H."/>
            <person name="Warris S."/>
            <person name="Nguyen H.D.T."/>
            <person name="van Gent-Pelzer M.P.E."/>
            <person name="Joly D.L."/>
            <person name="van de Geest H.C."/>
            <person name="Bonants P.J.M."/>
            <person name="Smith D.S."/>
            <person name="Levesque C.A."/>
            <person name="van der Lee T.A.J."/>
        </authorList>
    </citation>
    <scope>NUCLEOTIDE SEQUENCE [LARGE SCALE GENOMIC DNA]</scope>
    <source>
        <strain evidence="2 5">LEV6574</strain>
        <strain evidence="3 4">MB42</strain>
    </source>
</reference>
<evidence type="ECO:0008006" key="6">
    <source>
        <dbReference type="Google" id="ProtNLM"/>
    </source>
</evidence>
<dbReference type="PANTHER" id="PTHR21255">
    <property type="entry name" value="T-COMPLEX-ASSOCIATED-TESTIS-EXPRESSED 1/ DYNEIN LIGHT CHAIN"/>
    <property type="match status" value="1"/>
</dbReference>
<dbReference type="OrthoDB" id="10260741at2759"/>
<dbReference type="Proteomes" id="UP000320475">
    <property type="component" value="Unassembled WGS sequence"/>
</dbReference>
<evidence type="ECO:0000313" key="3">
    <source>
        <dbReference type="EMBL" id="TPX53799.1"/>
    </source>
</evidence>
<proteinExistence type="inferred from homology"/>
<evidence type="ECO:0000313" key="5">
    <source>
        <dbReference type="Proteomes" id="UP000320475"/>
    </source>
</evidence>
<dbReference type="FunFam" id="3.30.1140.40:FF:000003">
    <property type="entry name" value="tctex1 domain-containing protein 2"/>
    <property type="match status" value="1"/>
</dbReference>
<evidence type="ECO:0000256" key="1">
    <source>
        <dbReference type="ARBA" id="ARBA00005361"/>
    </source>
</evidence>
<dbReference type="AlphaFoldDB" id="A0A507CZQ7"/>
<dbReference type="GO" id="GO:0005868">
    <property type="term" value="C:cytoplasmic dynein complex"/>
    <property type="evidence" value="ECO:0007669"/>
    <property type="project" value="TreeGrafter"/>
</dbReference>
<dbReference type="InterPro" id="IPR038586">
    <property type="entry name" value="Tctex-1-like_sf"/>
</dbReference>
<dbReference type="GO" id="GO:0005737">
    <property type="term" value="C:cytoplasm"/>
    <property type="evidence" value="ECO:0007669"/>
    <property type="project" value="TreeGrafter"/>
</dbReference>
<sequence length="143" mass="15869">MTTAATVPNISGVSTANAVTATTSTTDEGHTIRPNFKSKFRAVAVQKIIHDVLQSRLAGATYDHAQCSTWTREIADDIKNRLKEMDLKRYKYVVNVVLGEQRGEGVRIGARCLWDADTDNIAQDVFINESLFCIACAFGVFYY</sequence>
<gene>
    <name evidence="2" type="ORF">SeLEV6574_g04376</name>
    <name evidence="3" type="ORF">SeMB42_g00618</name>
</gene>
<dbReference type="InterPro" id="IPR005334">
    <property type="entry name" value="Tctex-1-like"/>
</dbReference>
<dbReference type="CDD" id="cd21459">
    <property type="entry name" value="DLC-like_TCTEX1D2"/>
    <property type="match status" value="1"/>
</dbReference>
<name>A0A507CZQ7_9FUNG</name>
<dbReference type="STRING" id="286115.A0A507CZQ7"/>
<dbReference type="Pfam" id="PF03645">
    <property type="entry name" value="Tctex-1"/>
    <property type="match status" value="1"/>
</dbReference>
<dbReference type="EMBL" id="QEAM01000173">
    <property type="protein sequence ID" value="TPX44663.1"/>
    <property type="molecule type" value="Genomic_DNA"/>
</dbReference>
<comment type="caution">
    <text evidence="2">The sequence shown here is derived from an EMBL/GenBank/DDBJ whole genome shotgun (WGS) entry which is preliminary data.</text>
</comment>
<dbReference type="EMBL" id="QEAN01000012">
    <property type="protein sequence ID" value="TPX53799.1"/>
    <property type="molecule type" value="Genomic_DNA"/>
</dbReference>
<dbReference type="PANTHER" id="PTHR21255:SF7">
    <property type="entry name" value="DYNEIN LIGHT CHAIN TCTEX-TYPE PROTEIN 2B"/>
    <property type="match status" value="1"/>
</dbReference>
<evidence type="ECO:0000313" key="4">
    <source>
        <dbReference type="Proteomes" id="UP000317494"/>
    </source>
</evidence>
<evidence type="ECO:0000313" key="2">
    <source>
        <dbReference type="EMBL" id="TPX44663.1"/>
    </source>
</evidence>
<dbReference type="GO" id="GO:0045505">
    <property type="term" value="F:dynein intermediate chain binding"/>
    <property type="evidence" value="ECO:0007669"/>
    <property type="project" value="TreeGrafter"/>
</dbReference>
<keyword evidence="4" id="KW-1185">Reference proteome</keyword>
<dbReference type="VEuPathDB" id="FungiDB:SeMB42_g00618"/>
<organism evidence="2 5">
    <name type="scientific">Synchytrium endobioticum</name>
    <dbReference type="NCBI Taxonomy" id="286115"/>
    <lineage>
        <taxon>Eukaryota</taxon>
        <taxon>Fungi</taxon>
        <taxon>Fungi incertae sedis</taxon>
        <taxon>Chytridiomycota</taxon>
        <taxon>Chytridiomycota incertae sedis</taxon>
        <taxon>Chytridiomycetes</taxon>
        <taxon>Synchytriales</taxon>
        <taxon>Synchytriaceae</taxon>
        <taxon>Synchytrium</taxon>
    </lineage>
</organism>
<accession>A0A507CZQ7</accession>
<dbReference type="Gene3D" id="3.30.1140.40">
    <property type="entry name" value="Tctex-1"/>
    <property type="match status" value="1"/>
</dbReference>
<comment type="similarity">
    <text evidence="1">Belongs to the dynein light chain Tctex-type family.</text>
</comment>